<dbReference type="InterPro" id="IPR022816">
    <property type="entry name" value="Condensin_barren_su2"/>
</dbReference>
<keyword evidence="7" id="KW-0132">Cell division</keyword>
<evidence type="ECO:0000256" key="7">
    <source>
        <dbReference type="ARBA" id="ARBA00022618"/>
    </source>
</evidence>
<feature type="region of interest" description="Disordered" evidence="11">
    <location>
        <begin position="164"/>
        <end position="195"/>
    </location>
</feature>
<keyword evidence="8" id="KW-0498">Mitosis</keyword>
<dbReference type="GO" id="GO:0007076">
    <property type="term" value="P:mitotic chromosome condensation"/>
    <property type="evidence" value="ECO:0007669"/>
    <property type="project" value="InterPro"/>
</dbReference>
<dbReference type="AlphaFoldDB" id="A0A813XUA2"/>
<proteinExistence type="inferred from homology"/>
<dbReference type="GO" id="GO:0003682">
    <property type="term" value="F:chromatin binding"/>
    <property type="evidence" value="ECO:0007669"/>
    <property type="project" value="TreeGrafter"/>
</dbReference>
<sequence length="787" mass="89704">MSTIVAHPPPIQAGRRSLHASRRSTRIHLDESSQNSRLTLSTTTSGNDRRQSRLFNTSFNIDIEEPQKSSSELVALYQKTAELSAQGKITAKNAFEFRFIEYLPQILNNMASENKKNEMGPNFVKAGNVIDTSAKIYACRVDALHNETQKLSGDMLTTDETNEQRKLPGIDDDNSEINENQENIQPTKQKPTRRKNTAKIIVTDLSKITLADEFHFRPLQTTSLCRPNATEQNSIHKEFVAHMYSTGDYSTIEGFSNPILNEQDEKKMTNRWEASLEYKNDLKCLRDIIKPYENIEHTLGTQKLRDFTFNENRTDSFINTIHESSLVADSRFGDDREDIGVDDNNDIDHENGFYDEESNSHDVFMDAPLSDVRQDPSTNHGEGQSSHSLQINGDFPQLFGDEIPHMPHPPTIPTHFINDDQLSKSVLSSTSFVDQLPYLLKLKGDQEYSFFDASKLKLFAGPNVWKYQNLIEGNLRQVIHQQAQAPATAIKRRLRFDSGESQRSISSRRRANEKCDFFMDCSISRILGVRSKETSMKRITLRSREKQSTEIKLARKLVKMNDLSCPSSFPDLIFESFQTIMMSKKQRQEKLNDSKNEAVDDFNMDNGGGHDEDDIDLPAGFVHYDGVQATQDDHVYVVDRPIYYERIEYAKRAQRLDVKQLKREMLDEIHRQSQTISSTDASLPSNNISSVSNMNGTSDDNNKPVEFAQVCVNLFENQNLHLDIHDLPSAFYCMLINCNENKLYMKNTQGRDDILISRNPFTNVQDTSALSYSHTSSSNLSMSTLLS</sequence>
<feature type="region of interest" description="Disordered" evidence="11">
    <location>
        <begin position="1"/>
        <end position="49"/>
    </location>
</feature>
<evidence type="ECO:0000256" key="9">
    <source>
        <dbReference type="ARBA" id="ARBA00023067"/>
    </source>
</evidence>
<evidence type="ECO:0000256" key="5">
    <source>
        <dbReference type="ARBA" id="ARBA00022454"/>
    </source>
</evidence>
<dbReference type="OrthoDB" id="362021at2759"/>
<evidence type="ECO:0000313" key="13">
    <source>
        <dbReference type="EMBL" id="CAF3659355.1"/>
    </source>
</evidence>
<dbReference type="PANTHER" id="PTHR13108:SF9">
    <property type="entry name" value="CONDENSIN COMPLEX SUBUNIT 2"/>
    <property type="match status" value="1"/>
</dbReference>
<feature type="compositionally biased region" description="Polar residues" evidence="11">
    <location>
        <begin position="32"/>
        <end position="46"/>
    </location>
</feature>
<evidence type="ECO:0000256" key="8">
    <source>
        <dbReference type="ARBA" id="ARBA00022776"/>
    </source>
</evidence>
<keyword evidence="5" id="KW-0158">Chromosome</keyword>
<gene>
    <name evidence="12" type="ORF">GPM918_LOCUS7147</name>
    <name evidence="13" type="ORF">SRO942_LOCUS7153</name>
</gene>
<dbReference type="GO" id="GO:0000796">
    <property type="term" value="C:condensin complex"/>
    <property type="evidence" value="ECO:0007669"/>
    <property type="project" value="InterPro"/>
</dbReference>
<evidence type="ECO:0000313" key="12">
    <source>
        <dbReference type="EMBL" id="CAF0871966.1"/>
    </source>
</evidence>
<feature type="compositionally biased region" description="Basic residues" evidence="11">
    <location>
        <begin position="16"/>
        <end position="26"/>
    </location>
</feature>
<keyword evidence="9" id="KW-0226">DNA condensation</keyword>
<evidence type="ECO:0000256" key="1">
    <source>
        <dbReference type="ARBA" id="ARBA00004286"/>
    </source>
</evidence>
<name>A0A813XUA2_9BILA</name>
<evidence type="ECO:0000256" key="2">
    <source>
        <dbReference type="ARBA" id="ARBA00004496"/>
    </source>
</evidence>
<evidence type="ECO:0000256" key="11">
    <source>
        <dbReference type="SAM" id="MobiDB-lite"/>
    </source>
</evidence>
<comment type="caution">
    <text evidence="12">The sequence shown here is derived from an EMBL/GenBank/DDBJ whole genome shotgun (WGS) entry which is preliminary data.</text>
</comment>
<dbReference type="GO" id="GO:0005737">
    <property type="term" value="C:cytoplasm"/>
    <property type="evidence" value="ECO:0007669"/>
    <property type="project" value="UniProtKB-SubCell"/>
</dbReference>
<accession>A0A813XUA2</accession>
<dbReference type="Proteomes" id="UP000681722">
    <property type="component" value="Unassembled WGS sequence"/>
</dbReference>
<dbReference type="Proteomes" id="UP000663829">
    <property type="component" value="Unassembled WGS sequence"/>
</dbReference>
<keyword evidence="14" id="KW-1185">Reference proteome</keyword>
<organism evidence="12 14">
    <name type="scientific">Didymodactylos carnosus</name>
    <dbReference type="NCBI Taxonomy" id="1234261"/>
    <lineage>
        <taxon>Eukaryota</taxon>
        <taxon>Metazoa</taxon>
        <taxon>Spiralia</taxon>
        <taxon>Gnathifera</taxon>
        <taxon>Rotifera</taxon>
        <taxon>Eurotatoria</taxon>
        <taxon>Bdelloidea</taxon>
        <taxon>Philodinida</taxon>
        <taxon>Philodinidae</taxon>
        <taxon>Didymodactylos</taxon>
    </lineage>
</organism>
<evidence type="ECO:0000313" key="14">
    <source>
        <dbReference type="Proteomes" id="UP000663829"/>
    </source>
</evidence>
<keyword evidence="10" id="KW-0131">Cell cycle</keyword>
<reference evidence="12" key="1">
    <citation type="submission" date="2021-02" db="EMBL/GenBank/DDBJ databases">
        <authorList>
            <person name="Nowell W R."/>
        </authorList>
    </citation>
    <scope>NUCLEOTIDE SEQUENCE</scope>
</reference>
<keyword evidence="6" id="KW-0963">Cytoplasm</keyword>
<evidence type="ECO:0000256" key="4">
    <source>
        <dbReference type="ARBA" id="ARBA00016065"/>
    </source>
</evidence>
<dbReference type="Pfam" id="PF05786">
    <property type="entry name" value="Cnd2"/>
    <property type="match status" value="2"/>
</dbReference>
<evidence type="ECO:0000256" key="6">
    <source>
        <dbReference type="ARBA" id="ARBA00022490"/>
    </source>
</evidence>
<comment type="similarity">
    <text evidence="3">Belongs to the CND2 (condensin subunit 2) family.</text>
</comment>
<comment type="subcellular location">
    <subcellularLocation>
        <location evidence="1">Chromosome</location>
    </subcellularLocation>
    <subcellularLocation>
        <location evidence="2">Cytoplasm</location>
    </subcellularLocation>
</comment>
<dbReference type="GO" id="GO:0051301">
    <property type="term" value="P:cell division"/>
    <property type="evidence" value="ECO:0007669"/>
    <property type="project" value="UniProtKB-KW"/>
</dbReference>
<protein>
    <recommendedName>
        <fullName evidence="4">Condensin complex subunit 2</fullName>
    </recommendedName>
</protein>
<dbReference type="EMBL" id="CAJOBC010001150">
    <property type="protein sequence ID" value="CAF3659355.1"/>
    <property type="molecule type" value="Genomic_DNA"/>
</dbReference>
<evidence type="ECO:0000256" key="3">
    <source>
        <dbReference type="ARBA" id="ARBA00009471"/>
    </source>
</evidence>
<dbReference type="EMBL" id="CAJNOQ010001149">
    <property type="protein sequence ID" value="CAF0871966.1"/>
    <property type="molecule type" value="Genomic_DNA"/>
</dbReference>
<evidence type="ECO:0000256" key="10">
    <source>
        <dbReference type="ARBA" id="ARBA00023306"/>
    </source>
</evidence>
<dbReference type="PANTHER" id="PTHR13108">
    <property type="entry name" value="CONDENSIN COMPLEX SUBUNIT 2"/>
    <property type="match status" value="1"/>
</dbReference>